<name>A0A832RXP9_9EURY</name>
<keyword evidence="2 11" id="KW-0436">Ligase</keyword>
<dbReference type="InterPro" id="IPR014729">
    <property type="entry name" value="Rossmann-like_a/b/a_fold"/>
</dbReference>
<dbReference type="NCBIfam" id="TIGR00364">
    <property type="entry name" value="7-cyano-7-deazaguanine synthase QueC"/>
    <property type="match status" value="1"/>
</dbReference>
<dbReference type="Proteomes" id="UP000600363">
    <property type="component" value="Unassembled WGS sequence"/>
</dbReference>
<dbReference type="Gene3D" id="3.40.50.620">
    <property type="entry name" value="HUPs"/>
    <property type="match status" value="1"/>
</dbReference>
<dbReference type="RefSeq" id="WP_042685539.1">
    <property type="nucleotide sequence ID" value="NZ_DUIH01000009.1"/>
</dbReference>
<comment type="cofactor">
    <cofactor evidence="11">
        <name>Zn(2+)</name>
        <dbReference type="ChEBI" id="CHEBI:29105"/>
    </cofactor>
    <text evidence="11">Binds 1 zinc ion per subunit.</text>
</comment>
<feature type="binding site" evidence="11">
    <location>
        <position position="195"/>
    </location>
    <ligand>
        <name>Zn(2+)</name>
        <dbReference type="ChEBI" id="CHEBI:29105"/>
    </ligand>
</feature>
<dbReference type="PIRSF" id="PIRSF006293">
    <property type="entry name" value="ExsB"/>
    <property type="match status" value="1"/>
</dbReference>
<keyword evidence="6 11" id="KW-0067">ATP-binding</keyword>
<dbReference type="SUPFAM" id="SSF52402">
    <property type="entry name" value="Adenine nucleotide alpha hydrolases-like"/>
    <property type="match status" value="1"/>
</dbReference>
<dbReference type="GO" id="GO:0008270">
    <property type="term" value="F:zinc ion binding"/>
    <property type="evidence" value="ECO:0007669"/>
    <property type="project" value="UniProtKB-UniRule"/>
</dbReference>
<comment type="pathway">
    <text evidence="1 11">Purine metabolism; 7-cyano-7-deazaguanine biosynthesis.</text>
</comment>
<evidence type="ECO:0000256" key="7">
    <source>
        <dbReference type="ARBA" id="ARBA00037768"/>
    </source>
</evidence>
<dbReference type="AlphaFoldDB" id="A0A832RXP9"/>
<feature type="binding site" evidence="11">
    <location>
        <position position="201"/>
    </location>
    <ligand>
        <name>Zn(2+)</name>
        <dbReference type="ChEBI" id="CHEBI:29105"/>
    </ligand>
</feature>
<reference evidence="12" key="1">
    <citation type="journal article" date="2020" name="bioRxiv">
        <title>A rank-normalized archaeal taxonomy based on genome phylogeny resolves widespread incomplete and uneven classifications.</title>
        <authorList>
            <person name="Rinke C."/>
            <person name="Chuvochina M."/>
            <person name="Mussig A.J."/>
            <person name="Chaumeil P.-A."/>
            <person name="Waite D.W."/>
            <person name="Whitman W.B."/>
            <person name="Parks D.H."/>
            <person name="Hugenholtz P."/>
        </authorList>
    </citation>
    <scope>NUCLEOTIDE SEQUENCE</scope>
    <source>
        <strain evidence="12">UBA12518</strain>
    </source>
</reference>
<dbReference type="EMBL" id="DUIH01000009">
    <property type="protein sequence ID" value="HIH69321.1"/>
    <property type="molecule type" value="Genomic_DNA"/>
</dbReference>
<comment type="function">
    <text evidence="7 11">Catalyzes the ATP-dependent conversion of 7-carboxy-7-deazaguanine (CDG) to 7-cyano-7-deazaguanine (preQ(0)).</text>
</comment>
<evidence type="ECO:0000256" key="2">
    <source>
        <dbReference type="ARBA" id="ARBA00022598"/>
    </source>
</evidence>
<evidence type="ECO:0000256" key="6">
    <source>
        <dbReference type="ARBA" id="ARBA00022840"/>
    </source>
</evidence>
<feature type="binding site" evidence="11">
    <location>
        <position position="198"/>
    </location>
    <ligand>
        <name>Zn(2+)</name>
        <dbReference type="ChEBI" id="CHEBI:29105"/>
    </ligand>
</feature>
<dbReference type="PANTHER" id="PTHR42914:SF1">
    <property type="entry name" value="7-CYANO-7-DEAZAGUANINE SYNTHASE"/>
    <property type="match status" value="1"/>
</dbReference>
<evidence type="ECO:0000256" key="9">
    <source>
        <dbReference type="ARBA" id="ARBA00039149"/>
    </source>
</evidence>
<dbReference type="UniPathway" id="UPA00391"/>
<accession>A0A832RXP9</accession>
<evidence type="ECO:0000256" key="5">
    <source>
        <dbReference type="ARBA" id="ARBA00022833"/>
    </source>
</evidence>
<dbReference type="EC" id="6.3.4.20" evidence="9 11"/>
<dbReference type="Pfam" id="PF06508">
    <property type="entry name" value="QueC"/>
    <property type="match status" value="1"/>
</dbReference>
<dbReference type="HAMAP" id="MF_01633">
    <property type="entry name" value="QueC"/>
    <property type="match status" value="1"/>
</dbReference>
<keyword evidence="3 11" id="KW-0479">Metal-binding</keyword>
<dbReference type="PANTHER" id="PTHR42914">
    <property type="entry name" value="7-CYANO-7-DEAZAGUANINE SYNTHASE"/>
    <property type="match status" value="1"/>
</dbReference>
<evidence type="ECO:0000256" key="3">
    <source>
        <dbReference type="ARBA" id="ARBA00022723"/>
    </source>
</evidence>
<keyword evidence="4 11" id="KW-0547">Nucleotide-binding</keyword>
<evidence type="ECO:0000256" key="1">
    <source>
        <dbReference type="ARBA" id="ARBA00005061"/>
    </source>
</evidence>
<organism evidence="12 13">
    <name type="scientific">Methermicoccus shengliensis</name>
    <dbReference type="NCBI Taxonomy" id="660064"/>
    <lineage>
        <taxon>Archaea</taxon>
        <taxon>Methanobacteriati</taxon>
        <taxon>Methanobacteriota</taxon>
        <taxon>Stenosarchaea group</taxon>
        <taxon>Methanomicrobia</taxon>
        <taxon>Methanosarcinales</taxon>
        <taxon>Methermicoccaceae</taxon>
        <taxon>Methermicoccus</taxon>
    </lineage>
</organism>
<dbReference type="GO" id="GO:0005524">
    <property type="term" value="F:ATP binding"/>
    <property type="evidence" value="ECO:0007669"/>
    <property type="project" value="UniProtKB-UniRule"/>
</dbReference>
<gene>
    <name evidence="11 12" type="primary">queC</name>
    <name evidence="12" type="ORF">HA299_01675</name>
</gene>
<feature type="binding site" evidence="11">
    <location>
        <begin position="8"/>
        <end position="18"/>
    </location>
    <ligand>
        <name>ATP</name>
        <dbReference type="ChEBI" id="CHEBI:30616"/>
    </ligand>
</feature>
<evidence type="ECO:0000313" key="12">
    <source>
        <dbReference type="EMBL" id="HIH69321.1"/>
    </source>
</evidence>
<protein>
    <recommendedName>
        <fullName evidence="9 11">7-cyano-7-deazaguanine synthase</fullName>
        <ecNumber evidence="9 11">6.3.4.20</ecNumber>
    </recommendedName>
    <alternativeName>
        <fullName evidence="11">7-cyano-7-carbaguanine synthase</fullName>
    </alternativeName>
    <alternativeName>
        <fullName evidence="11">Archaeosine biosynthesis protein QueC</fullName>
    </alternativeName>
    <alternativeName>
        <fullName evidence="11">PreQ(0) synthase</fullName>
    </alternativeName>
</protein>
<sequence length="218" mass="23239">MTDAVVLLSGGLDSLVCMAVAAQHHEVLAITFDYGQRAAVRESAAAEAIARHYGASHRVVELGFLAGGALTEGGALPEPTPDELSGDAARRSARAVWVPARNLVFCSIAASVAESLGAHTIFIGANAEEGETFPDNTPAFVESFNKTLHHATLERMELVAPLIELEKPDIVRLGAELGAPFELSWSCYRSLEKPCGKCESCVRRRRAFARAGVRDPLG</sequence>
<dbReference type="GO" id="GO:0016879">
    <property type="term" value="F:ligase activity, forming carbon-nitrogen bonds"/>
    <property type="evidence" value="ECO:0007669"/>
    <property type="project" value="UniProtKB-UniRule"/>
</dbReference>
<evidence type="ECO:0000256" key="11">
    <source>
        <dbReference type="HAMAP-Rule" id="MF_01633"/>
    </source>
</evidence>
<evidence type="ECO:0000256" key="8">
    <source>
        <dbReference type="ARBA" id="ARBA00037993"/>
    </source>
</evidence>
<feature type="binding site" evidence="11">
    <location>
        <position position="187"/>
    </location>
    <ligand>
        <name>Zn(2+)</name>
        <dbReference type="ChEBI" id="CHEBI:29105"/>
    </ligand>
</feature>
<evidence type="ECO:0000313" key="13">
    <source>
        <dbReference type="Proteomes" id="UP000600363"/>
    </source>
</evidence>
<evidence type="ECO:0000256" key="10">
    <source>
        <dbReference type="ARBA" id="ARBA00047890"/>
    </source>
</evidence>
<evidence type="ECO:0000256" key="4">
    <source>
        <dbReference type="ARBA" id="ARBA00022741"/>
    </source>
</evidence>
<proteinExistence type="inferred from homology"/>
<comment type="similarity">
    <text evidence="8 11">Belongs to the QueC family.</text>
</comment>
<dbReference type="CDD" id="cd01995">
    <property type="entry name" value="QueC-like"/>
    <property type="match status" value="1"/>
</dbReference>
<keyword evidence="5 11" id="KW-0862">Zinc</keyword>
<comment type="catalytic activity">
    <reaction evidence="10 11">
        <text>7-carboxy-7-carbaguanine + NH4(+) + 2 ATP = 7-cyano-7-carbaguanine + 2 AMP + 2 diphosphate + 2 H(+)</text>
        <dbReference type="Rhea" id="RHEA:27982"/>
        <dbReference type="ChEBI" id="CHEBI:15378"/>
        <dbReference type="ChEBI" id="CHEBI:28938"/>
        <dbReference type="ChEBI" id="CHEBI:30616"/>
        <dbReference type="ChEBI" id="CHEBI:33019"/>
        <dbReference type="ChEBI" id="CHEBI:45075"/>
        <dbReference type="ChEBI" id="CHEBI:61036"/>
        <dbReference type="ChEBI" id="CHEBI:456215"/>
        <dbReference type="EC" id="6.3.4.20"/>
    </reaction>
</comment>
<comment type="caution">
    <text evidence="12">The sequence shown here is derived from an EMBL/GenBank/DDBJ whole genome shotgun (WGS) entry which is preliminary data.</text>
</comment>
<dbReference type="InterPro" id="IPR018317">
    <property type="entry name" value="QueC"/>
</dbReference>